<protein>
    <submittedName>
        <fullName evidence="2">Kinase-like protein</fullName>
    </submittedName>
</protein>
<keyword evidence="2" id="KW-0808">Transferase</keyword>
<dbReference type="CDD" id="cd05120">
    <property type="entry name" value="APH_ChoK_like"/>
    <property type="match status" value="1"/>
</dbReference>
<dbReference type="AlphaFoldDB" id="A0A6A6XLG4"/>
<dbReference type="OrthoDB" id="3250044at2759"/>
<keyword evidence="2" id="KW-0418">Kinase</keyword>
<feature type="domain" description="Aminoglycoside phosphotransferase" evidence="1">
    <location>
        <begin position="62"/>
        <end position="275"/>
    </location>
</feature>
<dbReference type="Pfam" id="PF01636">
    <property type="entry name" value="APH"/>
    <property type="match status" value="1"/>
</dbReference>
<dbReference type="PANTHER" id="PTHR21310">
    <property type="entry name" value="AMINOGLYCOSIDE PHOSPHOTRANSFERASE-RELATED-RELATED"/>
    <property type="match status" value="1"/>
</dbReference>
<dbReference type="InterPro" id="IPR011009">
    <property type="entry name" value="Kinase-like_dom_sf"/>
</dbReference>
<dbReference type="InterPro" id="IPR002575">
    <property type="entry name" value="Aminoglycoside_PTrfase"/>
</dbReference>
<organism evidence="2 3">
    <name type="scientific">Melanomma pulvis-pyrius CBS 109.77</name>
    <dbReference type="NCBI Taxonomy" id="1314802"/>
    <lineage>
        <taxon>Eukaryota</taxon>
        <taxon>Fungi</taxon>
        <taxon>Dikarya</taxon>
        <taxon>Ascomycota</taxon>
        <taxon>Pezizomycotina</taxon>
        <taxon>Dothideomycetes</taxon>
        <taxon>Pleosporomycetidae</taxon>
        <taxon>Pleosporales</taxon>
        <taxon>Melanommataceae</taxon>
        <taxon>Melanomma</taxon>
    </lineage>
</organism>
<dbReference type="EMBL" id="MU001809">
    <property type="protein sequence ID" value="KAF2797331.1"/>
    <property type="molecule type" value="Genomic_DNA"/>
</dbReference>
<dbReference type="Proteomes" id="UP000799757">
    <property type="component" value="Unassembled WGS sequence"/>
</dbReference>
<dbReference type="InterPro" id="IPR051678">
    <property type="entry name" value="AGP_Transferase"/>
</dbReference>
<proteinExistence type="predicted"/>
<dbReference type="PANTHER" id="PTHR21310:SF39">
    <property type="entry name" value="AMINOGLYCOSIDE PHOSPHOTRANSFERASE DOMAIN-CONTAINING PROTEIN"/>
    <property type="match status" value="1"/>
</dbReference>
<evidence type="ECO:0000313" key="3">
    <source>
        <dbReference type="Proteomes" id="UP000799757"/>
    </source>
</evidence>
<dbReference type="SUPFAM" id="SSF56112">
    <property type="entry name" value="Protein kinase-like (PK-like)"/>
    <property type="match status" value="1"/>
</dbReference>
<sequence>MDAANLPDCWKAKTDPSAMDPNTAFPLEGRDILNIPQAELISAAETAPTLHDLQNNRVSRITRDLVIKSHSYTLPSEANAMKLVAEKTSIRIPKVHRSFFVSQTHGLYKSRGYIVMDYIDGLSLDKCWEILPQSIRDDIIEQVADMIAQLQSLQLPTPGPLGGGPSQGNWFTPYGAGPFTGPLDLENFFNQRLEMAKSFSRVSKSIPPFDLANSKFALTHLDIAPRNLVLDSGGKVWLIDWANSGAYPPMLEIATLVVERERCKDFYEPLLQRVTRDQDAVEQFMSGQTVQEIPAFDHITRIETWATTRSLSPPNNTD</sequence>
<reference evidence="2" key="1">
    <citation type="journal article" date="2020" name="Stud. Mycol.">
        <title>101 Dothideomycetes genomes: a test case for predicting lifestyles and emergence of pathogens.</title>
        <authorList>
            <person name="Haridas S."/>
            <person name="Albert R."/>
            <person name="Binder M."/>
            <person name="Bloem J."/>
            <person name="Labutti K."/>
            <person name="Salamov A."/>
            <person name="Andreopoulos B."/>
            <person name="Baker S."/>
            <person name="Barry K."/>
            <person name="Bills G."/>
            <person name="Bluhm B."/>
            <person name="Cannon C."/>
            <person name="Castanera R."/>
            <person name="Culley D."/>
            <person name="Daum C."/>
            <person name="Ezra D."/>
            <person name="Gonzalez J."/>
            <person name="Henrissat B."/>
            <person name="Kuo A."/>
            <person name="Liang C."/>
            <person name="Lipzen A."/>
            <person name="Lutzoni F."/>
            <person name="Magnuson J."/>
            <person name="Mondo S."/>
            <person name="Nolan M."/>
            <person name="Ohm R."/>
            <person name="Pangilinan J."/>
            <person name="Park H.-J."/>
            <person name="Ramirez L."/>
            <person name="Alfaro M."/>
            <person name="Sun H."/>
            <person name="Tritt A."/>
            <person name="Yoshinaga Y."/>
            <person name="Zwiers L.-H."/>
            <person name="Turgeon B."/>
            <person name="Goodwin S."/>
            <person name="Spatafora J."/>
            <person name="Crous P."/>
            <person name="Grigoriev I."/>
        </authorList>
    </citation>
    <scope>NUCLEOTIDE SEQUENCE</scope>
    <source>
        <strain evidence="2">CBS 109.77</strain>
    </source>
</reference>
<dbReference type="GO" id="GO:0016301">
    <property type="term" value="F:kinase activity"/>
    <property type="evidence" value="ECO:0007669"/>
    <property type="project" value="UniProtKB-KW"/>
</dbReference>
<evidence type="ECO:0000313" key="2">
    <source>
        <dbReference type="EMBL" id="KAF2797331.1"/>
    </source>
</evidence>
<name>A0A6A6XLG4_9PLEO</name>
<keyword evidence="3" id="KW-1185">Reference proteome</keyword>
<gene>
    <name evidence="2" type="ORF">K505DRAFT_415149</name>
</gene>
<accession>A0A6A6XLG4</accession>
<evidence type="ECO:0000259" key="1">
    <source>
        <dbReference type="Pfam" id="PF01636"/>
    </source>
</evidence>
<dbReference type="Gene3D" id="3.90.1200.10">
    <property type="match status" value="1"/>
</dbReference>